<reference evidence="1" key="1">
    <citation type="submission" date="2014-11" db="EMBL/GenBank/DDBJ databases">
        <authorList>
            <person name="Amaro Gonzalez C."/>
        </authorList>
    </citation>
    <scope>NUCLEOTIDE SEQUENCE</scope>
</reference>
<organism evidence="1">
    <name type="scientific">Anguilla anguilla</name>
    <name type="common">European freshwater eel</name>
    <name type="synonym">Muraena anguilla</name>
    <dbReference type="NCBI Taxonomy" id="7936"/>
    <lineage>
        <taxon>Eukaryota</taxon>
        <taxon>Metazoa</taxon>
        <taxon>Chordata</taxon>
        <taxon>Craniata</taxon>
        <taxon>Vertebrata</taxon>
        <taxon>Euteleostomi</taxon>
        <taxon>Actinopterygii</taxon>
        <taxon>Neopterygii</taxon>
        <taxon>Teleostei</taxon>
        <taxon>Anguilliformes</taxon>
        <taxon>Anguillidae</taxon>
        <taxon>Anguilla</taxon>
    </lineage>
</organism>
<dbReference type="AlphaFoldDB" id="A0A0E9PHA6"/>
<name>A0A0E9PHA6_ANGAN</name>
<proteinExistence type="predicted"/>
<reference evidence="1" key="2">
    <citation type="journal article" date="2015" name="Fish Shellfish Immunol.">
        <title>Early steps in the European eel (Anguilla anguilla)-Vibrio vulnificus interaction in the gills: Role of the RtxA13 toxin.</title>
        <authorList>
            <person name="Callol A."/>
            <person name="Pajuelo D."/>
            <person name="Ebbesson L."/>
            <person name="Teles M."/>
            <person name="MacKenzie S."/>
            <person name="Amaro C."/>
        </authorList>
    </citation>
    <scope>NUCLEOTIDE SEQUENCE</scope>
</reference>
<protein>
    <submittedName>
        <fullName evidence="1">Uncharacterized protein</fullName>
    </submittedName>
</protein>
<evidence type="ECO:0000313" key="1">
    <source>
        <dbReference type="EMBL" id="JAH03455.1"/>
    </source>
</evidence>
<sequence length="28" mass="3052">MEVFVILLNGSVFHGGIVYTADLLIVCQ</sequence>
<accession>A0A0E9PHA6</accession>
<dbReference type="EMBL" id="GBXM01105122">
    <property type="protein sequence ID" value="JAH03455.1"/>
    <property type="molecule type" value="Transcribed_RNA"/>
</dbReference>